<protein>
    <recommendedName>
        <fullName evidence="2">TniQ domain-containing protein</fullName>
    </recommendedName>
</protein>
<evidence type="ECO:0000313" key="4">
    <source>
        <dbReference type="Proteomes" id="UP000002287"/>
    </source>
</evidence>
<feature type="region of interest" description="Disordered" evidence="1">
    <location>
        <begin position="440"/>
        <end position="461"/>
    </location>
</feature>
<evidence type="ECO:0000313" key="3">
    <source>
        <dbReference type="EMBL" id="ABO53180.1"/>
    </source>
</evidence>
<dbReference type="HOGENOM" id="CLU_573275_0_0_4"/>
<sequence length="461" mass="51580">MLFSLNPEGHSGDNLEDLASYFRRLSEDHCMLPWSLAFRSVVPLVASGSAVWRAKMACYCYGLATSGVTELADSWARALNAATGRNDLQLHTLVPLKVVVPPTKLLSPIERFCPICYADDERSGRPKYNRLLWAIDCVTACPLHNVQLQAVDKSKHDNENPIWLRRRGRRPSTNTFWLPGISRANGRSLAGDSGKPARDEDIRFARLVADLIDDLHHHPHVFQDVGAPTTFLRYAAEVLFAGNLSHFARHLGVSKGALHEWTWGKTRPSLPRLALIAFCCGCAIADVILGNKVMLLKRPAPARAKRLCIRRRIGGRRPRNELRQEFEQIVASGQASSAREAAELLDVSTKFLRSLSPALNQKVVDAGQERVRRTARELEELKFSEFRKSFDAIVEKQEKPVRRKVQQDVFERTGLTFGYEQVGVFLKRARGLVDVDLRDEVPGAKGASGGSRHRESRPPAD</sequence>
<dbReference type="InterPro" id="IPR001387">
    <property type="entry name" value="Cro/C1-type_HTH"/>
</dbReference>
<evidence type="ECO:0000256" key="1">
    <source>
        <dbReference type="SAM" id="MobiDB-lite"/>
    </source>
</evidence>
<feature type="domain" description="TniQ" evidence="2">
    <location>
        <begin position="16"/>
        <end position="148"/>
    </location>
</feature>
<dbReference type="InterPro" id="IPR009492">
    <property type="entry name" value="TniQ"/>
</dbReference>
<dbReference type="eggNOG" id="COG2207">
    <property type="taxonomic scope" value="Bacteria"/>
</dbReference>
<feature type="compositionally biased region" description="Basic and acidic residues" evidence="1">
    <location>
        <begin position="452"/>
        <end position="461"/>
    </location>
</feature>
<dbReference type="Pfam" id="PF06527">
    <property type="entry name" value="TniQ"/>
    <property type="match status" value="1"/>
</dbReference>
<gene>
    <name evidence="3" type="ordered locus">Bcep1808_0157</name>
</gene>
<proteinExistence type="predicted"/>
<dbReference type="KEGG" id="bvi:Bcep1808_0157"/>
<dbReference type="AlphaFoldDB" id="A4JA77"/>
<organism evidence="3 4">
    <name type="scientific">Burkholderia vietnamiensis (strain G4 / LMG 22486)</name>
    <name type="common">Burkholderia cepacia (strain R1808)</name>
    <dbReference type="NCBI Taxonomy" id="269482"/>
    <lineage>
        <taxon>Bacteria</taxon>
        <taxon>Pseudomonadati</taxon>
        <taxon>Pseudomonadota</taxon>
        <taxon>Betaproteobacteria</taxon>
        <taxon>Burkholderiales</taxon>
        <taxon>Burkholderiaceae</taxon>
        <taxon>Burkholderia</taxon>
        <taxon>Burkholderia cepacia complex</taxon>
    </lineage>
</organism>
<name>A4JA77_BURVG</name>
<dbReference type="Proteomes" id="UP000002287">
    <property type="component" value="Chromosome 1"/>
</dbReference>
<evidence type="ECO:0000259" key="2">
    <source>
        <dbReference type="Pfam" id="PF06527"/>
    </source>
</evidence>
<accession>A4JA77</accession>
<reference evidence="4" key="1">
    <citation type="submission" date="2007-03" db="EMBL/GenBank/DDBJ databases">
        <title>Complete sequence of chromosome 1 of Burkholderia vietnamiensis G4.</title>
        <authorList>
            <consortium name="US DOE Joint Genome Institute"/>
            <person name="Copeland A."/>
            <person name="Lucas S."/>
            <person name="Lapidus A."/>
            <person name="Barry K."/>
            <person name="Detter J.C."/>
            <person name="Glavina del Rio T."/>
            <person name="Hammon N."/>
            <person name="Israni S."/>
            <person name="Dalin E."/>
            <person name="Tice H."/>
            <person name="Pitluck S."/>
            <person name="Chain P."/>
            <person name="Malfatti S."/>
            <person name="Shin M."/>
            <person name="Vergez L."/>
            <person name="Schmutz J."/>
            <person name="Larimer F."/>
            <person name="Land M."/>
            <person name="Hauser L."/>
            <person name="Kyrpides N."/>
            <person name="Tiedje J."/>
            <person name="Richardson P."/>
        </authorList>
    </citation>
    <scope>NUCLEOTIDE SEQUENCE [LARGE SCALE GENOMIC DNA]</scope>
    <source>
        <strain evidence="4">G4 / LMG 22486</strain>
    </source>
</reference>
<dbReference type="EMBL" id="CP000614">
    <property type="protein sequence ID" value="ABO53180.1"/>
    <property type="molecule type" value="Genomic_DNA"/>
</dbReference>
<dbReference type="CDD" id="cd00093">
    <property type="entry name" value="HTH_XRE"/>
    <property type="match status" value="1"/>
</dbReference>